<dbReference type="EMBL" id="MU276020">
    <property type="protein sequence ID" value="KAI0043392.1"/>
    <property type="molecule type" value="Genomic_DNA"/>
</dbReference>
<name>A0ACB8RHK6_9AGAM</name>
<reference evidence="1" key="1">
    <citation type="submission" date="2021-02" db="EMBL/GenBank/DDBJ databases">
        <authorList>
            <consortium name="DOE Joint Genome Institute"/>
            <person name="Ahrendt S."/>
            <person name="Looney B.P."/>
            <person name="Miyauchi S."/>
            <person name="Morin E."/>
            <person name="Drula E."/>
            <person name="Courty P.E."/>
            <person name="Chicoki N."/>
            <person name="Fauchery L."/>
            <person name="Kohler A."/>
            <person name="Kuo A."/>
            <person name="Labutti K."/>
            <person name="Pangilinan J."/>
            <person name="Lipzen A."/>
            <person name="Riley R."/>
            <person name="Andreopoulos W."/>
            <person name="He G."/>
            <person name="Johnson J."/>
            <person name="Barry K.W."/>
            <person name="Grigoriev I.V."/>
            <person name="Nagy L."/>
            <person name="Hibbett D."/>
            <person name="Henrissat B."/>
            <person name="Matheny P.B."/>
            <person name="Labbe J."/>
            <person name="Martin F."/>
        </authorList>
    </citation>
    <scope>NUCLEOTIDE SEQUENCE</scope>
    <source>
        <strain evidence="1">FP105234-sp</strain>
    </source>
</reference>
<protein>
    <submittedName>
        <fullName evidence="1">Cytochrome P450</fullName>
    </submittedName>
</protein>
<accession>A0ACB8RHK6</accession>
<keyword evidence="2" id="KW-1185">Reference proteome</keyword>
<sequence length="492" mass="54704">MGNKIIFGEGLISTLGEQHKKQRKMLNPVFSLANMRILLPIIQPIADKLRDVLTSQVQESRQCKEIDVLPWMTRGTLEYISQAGLGYSFNALEATKSHPYTEALKSLAPTSLGIIMLRPLVPVAIRNFSLNWRNKLIDWLPIKGLKKMREIVRVMDRSSRQIFQEKKDALGKNTPDTGEMPVEGDVGARLLGKDIMSILLNANTASEDADRLTEAEILGQMNTIIFAGFETTTTAICRILYILASNPEVQARLRSELREARLAYKAAHGLPEEQRWEDVQLPYDALVALPYLDAVVRETLRVHPPTSLLSRVTRQPTTLPLQYPVRAASGEKVSSVAVPEGTTVIISILAANHNKDVWGEDASVWKPERWLTASGERIRFSHDLDGALGENQEFEGEGTPGSKTGVKYPGVYASMMTFIGGGRACIGFKFAEMEMKQIITALISTLHFSLPANKEIYWKINGLQVPVVRPPYGDGTTPAVPLDVRLVRESDF</sequence>
<reference evidence="1" key="2">
    <citation type="journal article" date="2022" name="New Phytol.">
        <title>Evolutionary transition to the ectomycorrhizal habit in the genomes of a hyperdiverse lineage of mushroom-forming fungi.</title>
        <authorList>
            <person name="Looney B."/>
            <person name="Miyauchi S."/>
            <person name="Morin E."/>
            <person name="Drula E."/>
            <person name="Courty P.E."/>
            <person name="Kohler A."/>
            <person name="Kuo A."/>
            <person name="LaButti K."/>
            <person name="Pangilinan J."/>
            <person name="Lipzen A."/>
            <person name="Riley R."/>
            <person name="Andreopoulos W."/>
            <person name="He G."/>
            <person name="Johnson J."/>
            <person name="Nolan M."/>
            <person name="Tritt A."/>
            <person name="Barry K.W."/>
            <person name="Grigoriev I.V."/>
            <person name="Nagy L.G."/>
            <person name="Hibbett D."/>
            <person name="Henrissat B."/>
            <person name="Matheny P.B."/>
            <person name="Labbe J."/>
            <person name="Martin F.M."/>
        </authorList>
    </citation>
    <scope>NUCLEOTIDE SEQUENCE</scope>
    <source>
        <strain evidence="1">FP105234-sp</strain>
    </source>
</reference>
<evidence type="ECO:0000313" key="1">
    <source>
        <dbReference type="EMBL" id="KAI0043392.1"/>
    </source>
</evidence>
<proteinExistence type="predicted"/>
<comment type="caution">
    <text evidence="1">The sequence shown here is derived from an EMBL/GenBank/DDBJ whole genome shotgun (WGS) entry which is preliminary data.</text>
</comment>
<organism evidence="1 2">
    <name type="scientific">Auriscalpium vulgare</name>
    <dbReference type="NCBI Taxonomy" id="40419"/>
    <lineage>
        <taxon>Eukaryota</taxon>
        <taxon>Fungi</taxon>
        <taxon>Dikarya</taxon>
        <taxon>Basidiomycota</taxon>
        <taxon>Agaricomycotina</taxon>
        <taxon>Agaricomycetes</taxon>
        <taxon>Russulales</taxon>
        <taxon>Auriscalpiaceae</taxon>
        <taxon>Auriscalpium</taxon>
    </lineage>
</organism>
<evidence type="ECO:0000313" key="2">
    <source>
        <dbReference type="Proteomes" id="UP000814033"/>
    </source>
</evidence>
<gene>
    <name evidence="1" type="ORF">FA95DRAFT_1563361</name>
</gene>
<dbReference type="Proteomes" id="UP000814033">
    <property type="component" value="Unassembled WGS sequence"/>
</dbReference>